<protein>
    <submittedName>
        <fullName evidence="1">Uncharacterized protein</fullName>
    </submittedName>
</protein>
<dbReference type="AlphaFoldDB" id="A0A975GF88"/>
<dbReference type="KEGG" id="dli:dnl_12490"/>
<keyword evidence="2" id="KW-1185">Reference proteome</keyword>
<organism evidence="1 2">
    <name type="scientific">Desulfonema limicola</name>
    <dbReference type="NCBI Taxonomy" id="45656"/>
    <lineage>
        <taxon>Bacteria</taxon>
        <taxon>Pseudomonadati</taxon>
        <taxon>Thermodesulfobacteriota</taxon>
        <taxon>Desulfobacteria</taxon>
        <taxon>Desulfobacterales</taxon>
        <taxon>Desulfococcaceae</taxon>
        <taxon>Desulfonema</taxon>
    </lineage>
</organism>
<reference evidence="1" key="1">
    <citation type="journal article" date="2021" name="Microb. Physiol.">
        <title>Proteogenomic Insights into the Physiology of Marine, Sulfate-Reducing, Filamentous Desulfonema limicola and Desulfonema magnum.</title>
        <authorList>
            <person name="Schnaars V."/>
            <person name="Wohlbrand L."/>
            <person name="Scheve S."/>
            <person name="Hinrichs C."/>
            <person name="Reinhardt R."/>
            <person name="Rabus R."/>
        </authorList>
    </citation>
    <scope>NUCLEOTIDE SEQUENCE</scope>
    <source>
        <strain evidence="1">5ac10</strain>
    </source>
</reference>
<evidence type="ECO:0000313" key="1">
    <source>
        <dbReference type="EMBL" id="QTA79002.1"/>
    </source>
</evidence>
<sequence>MTFEDVKTAVMNLSKEDQKKLIIEVVPEIWGEACTDEECLIKMRQLVDKDTIKEYRKQHMNGI</sequence>
<accession>A0A975GF88</accession>
<proteinExistence type="predicted"/>
<name>A0A975GF88_9BACT</name>
<evidence type="ECO:0000313" key="2">
    <source>
        <dbReference type="Proteomes" id="UP000663720"/>
    </source>
</evidence>
<dbReference type="RefSeq" id="WP_207690801.1">
    <property type="nucleotide sequence ID" value="NZ_CP061799.1"/>
</dbReference>
<dbReference type="Proteomes" id="UP000663720">
    <property type="component" value="Chromosome"/>
</dbReference>
<gene>
    <name evidence="1" type="ORF">dnl_12490</name>
</gene>
<dbReference type="EMBL" id="CP061799">
    <property type="protein sequence ID" value="QTA79002.1"/>
    <property type="molecule type" value="Genomic_DNA"/>
</dbReference>